<reference evidence="2 3" key="1">
    <citation type="submission" date="2017-10" db="EMBL/GenBank/DDBJ databases">
        <title>Frigbacter circumglobatus gen. nov. sp. nov., isolated from sediment cultured in situ.</title>
        <authorList>
            <person name="Zhao Z."/>
        </authorList>
    </citation>
    <scope>NUCLEOTIDE SEQUENCE [LARGE SCALE GENOMIC DNA]</scope>
    <source>
        <strain evidence="2 3">ZYL</strain>
    </source>
</reference>
<sequence>MRKIMISILGLLVLSTAGQAATQCRAPLAPAIPDGKTAPKEEILAALSTIKKDFQPAIKNFQNCISTEKAAIGDVATEAQLAEWDQLFDAAYALETMVANKMNETIRAYKARAAAPAEPAAEKKDTTN</sequence>
<evidence type="ECO:0000313" key="3">
    <source>
        <dbReference type="Proteomes" id="UP000229730"/>
    </source>
</evidence>
<gene>
    <name evidence="2" type="ORF">CRD36_09975</name>
</gene>
<comment type="caution">
    <text evidence="2">The sequence shown here is derived from an EMBL/GenBank/DDBJ whole genome shotgun (WGS) entry which is preliminary data.</text>
</comment>
<dbReference type="AlphaFoldDB" id="A0A2G4YRT0"/>
<accession>A0A2G4YRT0</accession>
<feature type="chain" id="PRO_5013908733" evidence="1">
    <location>
        <begin position="21"/>
        <end position="128"/>
    </location>
</feature>
<evidence type="ECO:0000256" key="1">
    <source>
        <dbReference type="SAM" id="SignalP"/>
    </source>
</evidence>
<dbReference type="Proteomes" id="UP000229730">
    <property type="component" value="Unassembled WGS sequence"/>
</dbReference>
<name>A0A2G4YRT0_9PROT</name>
<proteinExistence type="predicted"/>
<organism evidence="2 3">
    <name type="scientific">Paremcibacter congregatus</name>
    <dbReference type="NCBI Taxonomy" id="2043170"/>
    <lineage>
        <taxon>Bacteria</taxon>
        <taxon>Pseudomonadati</taxon>
        <taxon>Pseudomonadota</taxon>
        <taxon>Alphaproteobacteria</taxon>
        <taxon>Emcibacterales</taxon>
        <taxon>Emcibacteraceae</taxon>
        <taxon>Paremcibacter</taxon>
    </lineage>
</organism>
<feature type="signal peptide" evidence="1">
    <location>
        <begin position="1"/>
        <end position="20"/>
    </location>
</feature>
<keyword evidence="1" id="KW-0732">Signal</keyword>
<dbReference type="EMBL" id="PDEM01000020">
    <property type="protein sequence ID" value="PHZ85035.1"/>
    <property type="molecule type" value="Genomic_DNA"/>
</dbReference>
<dbReference type="InParanoid" id="A0A2G4YRT0"/>
<protein>
    <submittedName>
        <fullName evidence="2">Uncharacterized protein</fullName>
    </submittedName>
</protein>
<keyword evidence="3" id="KW-1185">Reference proteome</keyword>
<evidence type="ECO:0000313" key="2">
    <source>
        <dbReference type="EMBL" id="PHZ85035.1"/>
    </source>
</evidence>